<keyword evidence="10 15" id="KW-0299">Galactose metabolism</keyword>
<evidence type="ECO:0000256" key="9">
    <source>
        <dbReference type="ARBA" id="ARBA00022833"/>
    </source>
</evidence>
<comment type="catalytic activity">
    <reaction evidence="1 15">
        <text>alpha-D-galactose 1-phosphate + UDP-alpha-D-glucose = alpha-D-glucose 1-phosphate + UDP-alpha-D-galactose</text>
        <dbReference type="Rhea" id="RHEA:13989"/>
        <dbReference type="ChEBI" id="CHEBI:58336"/>
        <dbReference type="ChEBI" id="CHEBI:58601"/>
        <dbReference type="ChEBI" id="CHEBI:58885"/>
        <dbReference type="ChEBI" id="CHEBI:66914"/>
        <dbReference type="EC" id="2.7.7.12"/>
    </reaction>
</comment>
<dbReference type="Pfam" id="PF01087">
    <property type="entry name" value="GalP_UDP_transf"/>
    <property type="match status" value="1"/>
</dbReference>
<feature type="binding site" evidence="14">
    <location>
        <position position="74"/>
    </location>
    <ligand>
        <name>Zn(2+)</name>
        <dbReference type="ChEBI" id="CHEBI:29105"/>
    </ligand>
</feature>
<evidence type="ECO:0000256" key="13">
    <source>
        <dbReference type="PIRSR" id="PIRSR000808-1"/>
    </source>
</evidence>
<dbReference type="EC" id="2.7.7.12" evidence="4 12"/>
<evidence type="ECO:0000256" key="8">
    <source>
        <dbReference type="ARBA" id="ARBA00022723"/>
    </source>
</evidence>
<evidence type="ECO:0000256" key="3">
    <source>
        <dbReference type="ARBA" id="ARBA00010951"/>
    </source>
</evidence>
<feature type="active site" description="Tele-UMP-histidine intermediate" evidence="13">
    <location>
        <position position="194"/>
    </location>
</feature>
<dbReference type="InterPro" id="IPR036265">
    <property type="entry name" value="HIT-like_sf"/>
</dbReference>
<dbReference type="PANTHER" id="PTHR11943:SF1">
    <property type="entry name" value="GALACTOSE-1-PHOSPHATE URIDYLYLTRANSFERASE"/>
    <property type="match status" value="1"/>
</dbReference>
<dbReference type="RefSeq" id="WP_208255242.1">
    <property type="nucleotide sequence ID" value="NZ_JAGEOJ010000004.1"/>
</dbReference>
<dbReference type="AlphaFoldDB" id="A0A939PCM9"/>
<dbReference type="GO" id="GO:0008108">
    <property type="term" value="F:UDP-glucose:hexose-1-phosphate uridylyltransferase activity"/>
    <property type="evidence" value="ECO:0007669"/>
    <property type="project" value="UniProtKB-UniRule"/>
</dbReference>
<feature type="binding site" evidence="14">
    <location>
        <position position="141"/>
    </location>
    <ligand>
        <name>Zn(2+)</name>
        <dbReference type="ChEBI" id="CHEBI:29105"/>
    </ligand>
</feature>
<keyword evidence="11 15" id="KW-0119">Carbohydrate metabolism</keyword>
<evidence type="ECO:0000313" key="19">
    <source>
        <dbReference type="Proteomes" id="UP000669179"/>
    </source>
</evidence>
<evidence type="ECO:0000256" key="7">
    <source>
        <dbReference type="ARBA" id="ARBA00022695"/>
    </source>
</evidence>
<comment type="similarity">
    <text evidence="3 15">Belongs to the galactose-1-phosphate uridylyltransferase type 1 family.</text>
</comment>
<dbReference type="PANTHER" id="PTHR11943">
    <property type="entry name" value="GALACTOSE-1-PHOSPHATE URIDYLYLTRANSFERASE"/>
    <property type="match status" value="1"/>
</dbReference>
<proteinExistence type="inferred from homology"/>
<dbReference type="SUPFAM" id="SSF54197">
    <property type="entry name" value="HIT-like"/>
    <property type="match status" value="2"/>
</dbReference>
<sequence>MSDTSRVAATLADGRELIYFYDDTSRAVPPPPDLRPLPPRSDLIELRRDPLRGEWVSITAQRNDRTFLPDAAECPLCPSRDGRLSEIPASDYDVVAFENRFPSFAVPPADEPDPGPVDGQELFARRPGAGRCEVLAFSSDHDGSFAGLPARRVKTIIKAWVDRTAALSALPGVQQVYCFENRGAEIGVTLHHPHGQIYAYPLLPPRTAQVLDATREHKERTGGDLFADILKAETTAGTRVVLTGEHWTAFVPAAARWPFELHLFPHRQVGAFPELTDAERDELAEVYPRLLRACDDYYGTPLPYVAGWHQAPRGAEDSYRLHLELFSVQRAKGKLKFLAGSESGMAVWINDVLPETVAERLREVLK</sequence>
<evidence type="ECO:0000256" key="4">
    <source>
        <dbReference type="ARBA" id="ARBA00012384"/>
    </source>
</evidence>
<evidence type="ECO:0000256" key="5">
    <source>
        <dbReference type="ARBA" id="ARBA00016340"/>
    </source>
</evidence>
<dbReference type="GO" id="GO:0005737">
    <property type="term" value="C:cytoplasm"/>
    <property type="evidence" value="ECO:0007669"/>
    <property type="project" value="TreeGrafter"/>
</dbReference>
<organism evidence="18 19">
    <name type="scientific">Actinomadura barringtoniae</name>
    <dbReference type="NCBI Taxonomy" id="1427535"/>
    <lineage>
        <taxon>Bacteria</taxon>
        <taxon>Bacillati</taxon>
        <taxon>Actinomycetota</taxon>
        <taxon>Actinomycetes</taxon>
        <taxon>Streptosporangiales</taxon>
        <taxon>Thermomonosporaceae</taxon>
        <taxon>Actinomadura</taxon>
    </lineage>
</organism>
<dbReference type="InterPro" id="IPR005850">
    <property type="entry name" value="GalP_Utransf_C"/>
</dbReference>
<dbReference type="NCBIfam" id="TIGR00209">
    <property type="entry name" value="galT_1"/>
    <property type="match status" value="1"/>
</dbReference>
<keyword evidence="7 15" id="KW-0548">Nucleotidyltransferase</keyword>
<keyword evidence="9 14" id="KW-0862">Zinc</keyword>
<evidence type="ECO:0000256" key="6">
    <source>
        <dbReference type="ARBA" id="ARBA00022679"/>
    </source>
</evidence>
<accession>A0A939PCM9</accession>
<feature type="binding site" evidence="14">
    <location>
        <position position="77"/>
    </location>
    <ligand>
        <name>Zn(2+)</name>
        <dbReference type="ChEBI" id="CHEBI:29105"/>
    </ligand>
</feature>
<dbReference type="InterPro" id="IPR001937">
    <property type="entry name" value="GalP_UDPtransf1"/>
</dbReference>
<keyword evidence="8 14" id="KW-0479">Metal-binding</keyword>
<dbReference type="InterPro" id="IPR019779">
    <property type="entry name" value="GalP_UDPtransf1_His-AS"/>
</dbReference>
<evidence type="ECO:0000256" key="2">
    <source>
        <dbReference type="ARBA" id="ARBA00004947"/>
    </source>
</evidence>
<dbReference type="PROSITE" id="PS00117">
    <property type="entry name" value="GAL_P_UDP_TRANSF_I"/>
    <property type="match status" value="1"/>
</dbReference>
<dbReference type="Gene3D" id="3.30.428.10">
    <property type="entry name" value="HIT-like"/>
    <property type="match status" value="2"/>
</dbReference>
<keyword evidence="19" id="KW-1185">Reference proteome</keyword>
<keyword evidence="6 15" id="KW-0808">Transferase</keyword>
<comment type="pathway">
    <text evidence="2 15">Carbohydrate metabolism; galactose metabolism.</text>
</comment>
<evidence type="ECO:0000256" key="11">
    <source>
        <dbReference type="ARBA" id="ARBA00023277"/>
    </source>
</evidence>
<feature type="domain" description="Galactose-1-phosphate uridyl transferase N-terminal" evidence="16">
    <location>
        <begin position="68"/>
        <end position="204"/>
    </location>
</feature>
<evidence type="ECO:0000256" key="10">
    <source>
        <dbReference type="ARBA" id="ARBA00023144"/>
    </source>
</evidence>
<dbReference type="Proteomes" id="UP000669179">
    <property type="component" value="Unassembled WGS sequence"/>
</dbReference>
<evidence type="ECO:0000313" key="18">
    <source>
        <dbReference type="EMBL" id="MBO2447603.1"/>
    </source>
</evidence>
<protein>
    <recommendedName>
        <fullName evidence="5 12">Galactose-1-phosphate uridylyltransferase</fullName>
        <ecNumber evidence="4 12">2.7.7.12</ecNumber>
    </recommendedName>
</protein>
<feature type="domain" description="Galactose-1-phosphate uridyl transferase C-terminal" evidence="17">
    <location>
        <begin position="215"/>
        <end position="364"/>
    </location>
</feature>
<dbReference type="PIRSF" id="PIRSF000808">
    <property type="entry name" value="GalT"/>
    <property type="match status" value="1"/>
</dbReference>
<dbReference type="GO" id="GO:0008270">
    <property type="term" value="F:zinc ion binding"/>
    <property type="evidence" value="ECO:0007669"/>
    <property type="project" value="InterPro"/>
</dbReference>
<evidence type="ECO:0000256" key="14">
    <source>
        <dbReference type="PIRSR" id="PIRSR000808-3"/>
    </source>
</evidence>
<evidence type="ECO:0000259" key="17">
    <source>
        <dbReference type="Pfam" id="PF02744"/>
    </source>
</evidence>
<comment type="cofactor">
    <cofactor evidence="14">
        <name>Zn(2+)</name>
        <dbReference type="ChEBI" id="CHEBI:29105"/>
    </cofactor>
    <text evidence="14">Binds 1 zinc ion per subunit.</text>
</comment>
<evidence type="ECO:0000256" key="15">
    <source>
        <dbReference type="RuleBase" id="RU000506"/>
    </source>
</evidence>
<dbReference type="InterPro" id="IPR005849">
    <property type="entry name" value="GalP_Utransf_N"/>
</dbReference>
<feature type="binding site" evidence="14">
    <location>
        <position position="192"/>
    </location>
    <ligand>
        <name>Zn(2+)</name>
        <dbReference type="ChEBI" id="CHEBI:29105"/>
    </ligand>
</feature>
<gene>
    <name evidence="18" type="primary">galT</name>
    <name evidence="18" type="ORF">J4573_10935</name>
</gene>
<dbReference type="EMBL" id="JAGEOJ010000004">
    <property type="protein sequence ID" value="MBO2447603.1"/>
    <property type="molecule type" value="Genomic_DNA"/>
</dbReference>
<evidence type="ECO:0000259" key="16">
    <source>
        <dbReference type="Pfam" id="PF01087"/>
    </source>
</evidence>
<comment type="caution">
    <text evidence="18">The sequence shown here is derived from an EMBL/GenBank/DDBJ whole genome shotgun (WGS) entry which is preliminary data.</text>
</comment>
<name>A0A939PCM9_9ACTN</name>
<dbReference type="GO" id="GO:0033499">
    <property type="term" value="P:galactose catabolic process via UDP-galactose, Leloir pathway"/>
    <property type="evidence" value="ECO:0007669"/>
    <property type="project" value="TreeGrafter"/>
</dbReference>
<dbReference type="Pfam" id="PF02744">
    <property type="entry name" value="GalP_UDP_tr_C"/>
    <property type="match status" value="1"/>
</dbReference>
<evidence type="ECO:0000256" key="1">
    <source>
        <dbReference type="ARBA" id="ARBA00001107"/>
    </source>
</evidence>
<evidence type="ECO:0000256" key="12">
    <source>
        <dbReference type="NCBIfam" id="TIGR00209"/>
    </source>
</evidence>
<reference evidence="18" key="1">
    <citation type="submission" date="2021-03" db="EMBL/GenBank/DDBJ databases">
        <authorList>
            <person name="Kanchanasin P."/>
            <person name="Saeng-In P."/>
            <person name="Phongsopitanun W."/>
            <person name="Yuki M."/>
            <person name="Kudo T."/>
            <person name="Ohkuma M."/>
            <person name="Tanasupawat S."/>
        </authorList>
    </citation>
    <scope>NUCLEOTIDE SEQUENCE</scope>
    <source>
        <strain evidence="18">GKU 128</strain>
    </source>
</reference>